<comment type="caution">
    <text evidence="1">The sequence shown here is derived from an EMBL/GenBank/DDBJ whole genome shotgun (WGS) entry which is preliminary data.</text>
</comment>
<accession>A0AAV4M3E2</accession>
<reference evidence="1 2" key="1">
    <citation type="submission" date="2021-06" db="EMBL/GenBank/DDBJ databases">
        <title>Caerostris extrusa draft genome.</title>
        <authorList>
            <person name="Kono N."/>
            <person name="Arakawa K."/>
        </authorList>
    </citation>
    <scope>NUCLEOTIDE SEQUENCE [LARGE SCALE GENOMIC DNA]</scope>
</reference>
<evidence type="ECO:0000313" key="1">
    <source>
        <dbReference type="EMBL" id="GIX66617.1"/>
    </source>
</evidence>
<organism evidence="1 2">
    <name type="scientific">Caerostris extrusa</name>
    <name type="common">Bark spider</name>
    <name type="synonym">Caerostris bankana</name>
    <dbReference type="NCBI Taxonomy" id="172846"/>
    <lineage>
        <taxon>Eukaryota</taxon>
        <taxon>Metazoa</taxon>
        <taxon>Ecdysozoa</taxon>
        <taxon>Arthropoda</taxon>
        <taxon>Chelicerata</taxon>
        <taxon>Arachnida</taxon>
        <taxon>Araneae</taxon>
        <taxon>Araneomorphae</taxon>
        <taxon>Entelegynae</taxon>
        <taxon>Araneoidea</taxon>
        <taxon>Araneidae</taxon>
        <taxon>Caerostris</taxon>
    </lineage>
</organism>
<dbReference type="AlphaFoldDB" id="A0AAV4M3E2"/>
<evidence type="ECO:0000313" key="2">
    <source>
        <dbReference type="Proteomes" id="UP001054945"/>
    </source>
</evidence>
<proteinExistence type="predicted"/>
<dbReference type="Proteomes" id="UP001054945">
    <property type="component" value="Unassembled WGS sequence"/>
</dbReference>
<protein>
    <submittedName>
        <fullName evidence="1">Uncharacterized protein</fullName>
    </submittedName>
</protein>
<sequence>MAATGKLDGAINLTTPYHTLQGAGQCSGTVSHPSPKQNACGSRASWSGDHLTKWKTRNTLRCSCCFTYLTYRRINAKRASGQYLDKLSNAAREHSNRCPLSCGSRKDAVPFLFFFEVTANTVFLTARQLKHPLHRAKPIYLAQASSDSSVQCRPVLPAHGNIIQRVTAVG</sequence>
<dbReference type="EMBL" id="BPLR01019328">
    <property type="protein sequence ID" value="GIX66617.1"/>
    <property type="molecule type" value="Genomic_DNA"/>
</dbReference>
<gene>
    <name evidence="1" type="ORF">CEXT_657621</name>
</gene>
<name>A0AAV4M3E2_CAEEX</name>
<keyword evidence="2" id="KW-1185">Reference proteome</keyword>